<evidence type="ECO:0000256" key="1">
    <source>
        <dbReference type="ARBA" id="ARBA00004651"/>
    </source>
</evidence>
<keyword evidence="5 7" id="KW-0472">Membrane</keyword>
<name>A0A0A8J4M2_ECOLX</name>
<dbReference type="CDD" id="cd12082">
    <property type="entry name" value="MATE_like"/>
    <property type="match status" value="1"/>
</dbReference>
<evidence type="ECO:0000256" key="6">
    <source>
        <dbReference type="ARBA" id="ARBA00049738"/>
    </source>
</evidence>
<dbReference type="PANTHER" id="PTHR30250:SF11">
    <property type="entry name" value="O-ANTIGEN TRANSPORTER-RELATED"/>
    <property type="match status" value="1"/>
</dbReference>
<feature type="transmembrane region" description="Helical" evidence="7">
    <location>
        <begin position="312"/>
        <end position="329"/>
    </location>
</feature>
<reference evidence="8" key="2">
    <citation type="journal article" date="2016" name="PLoS ONE">
        <title>Comparison of O-Antigen Gene Clusters of All O-Serogroups of Escherichia coli and Proposal for Adopting a New Nomenclature for O-Typing.</title>
        <authorList>
            <person name="DebRoy C."/>
            <person name="Fratamico P.M."/>
            <person name="Yan X."/>
            <person name="Baranzoni G."/>
            <person name="Liu Y."/>
            <person name="Needleman D.S."/>
            <person name="Tebbs R."/>
            <person name="O'Connell C.D."/>
            <person name="Allred A."/>
            <person name="Swimley M."/>
            <person name="Mwangi M."/>
            <person name="Kapur V."/>
            <person name="Raygoza Garay J.A."/>
            <person name="Roberts E.L."/>
            <person name="Katani R."/>
        </authorList>
    </citation>
    <scope>NUCLEOTIDE SEQUENCE</scope>
    <source>
        <strain evidence="8">Bi 7455-41</strain>
    </source>
</reference>
<feature type="transmembrane region" description="Helical" evidence="7">
    <location>
        <begin position="158"/>
        <end position="177"/>
    </location>
</feature>
<proteinExistence type="predicted"/>
<feature type="transmembrane region" description="Helical" evidence="7">
    <location>
        <begin position="129"/>
        <end position="151"/>
    </location>
</feature>
<dbReference type="EMBL" id="AB811619">
    <property type="protein sequence ID" value="BAQ00923.1"/>
    <property type="molecule type" value="Genomic_DNA"/>
</dbReference>
<sequence length="437" mass="49720">MSLVKIIPKHLWVAASSWGARGISACVQIVSVHYLVSLLGEDKYSAFILLGGLITWCNLSDFGIGNSILNYIAERRAQDKNYEYFILVGSVIVFILFFIVAVFLCFLSMTVAEQYLKIYSDAIINNKIILFYISTLIFCGTALAGIIYKIWYAEQIGWLSNLFPAVCALIGLLNIIVVRKIDGNFSDLLIVFVLFYLPALIIPIYLLLKRYRFEIRKTKLNRRLFAGASLKIIERARPFFIFAVMGAIVLQTDLIVLSQKGDASEIILYGVLLKIFNVIYFIYSAVLQAWWPVCTELRIKKQWVELKKSIRLSVGLGALAITTLIFLVYCLQDVVFKLLGLGGIEKGSFILYCLFCLYFIIRAWCDTYAVLLQTMNSMKPLFIIVPIQALINFILQWYFISILSLTGILIGSIISFLCTVAIYLPYKFNQQIKKQTH</sequence>
<feature type="transmembrane region" description="Helical" evidence="7">
    <location>
        <begin position="405"/>
        <end position="426"/>
    </location>
</feature>
<feature type="transmembrane region" description="Helical" evidence="7">
    <location>
        <begin position="84"/>
        <end position="109"/>
    </location>
</feature>
<evidence type="ECO:0000256" key="5">
    <source>
        <dbReference type="ARBA" id="ARBA00023136"/>
    </source>
</evidence>
<dbReference type="AlphaFoldDB" id="A0A0A8J4M2"/>
<dbReference type="PANTHER" id="PTHR30250">
    <property type="entry name" value="PST FAMILY PREDICTED COLANIC ACID TRANSPORTER"/>
    <property type="match status" value="1"/>
</dbReference>
<keyword evidence="2" id="KW-1003">Cell membrane</keyword>
<feature type="transmembrane region" description="Helical" evidence="7">
    <location>
        <begin position="381"/>
        <end position="399"/>
    </location>
</feature>
<evidence type="ECO:0000256" key="2">
    <source>
        <dbReference type="ARBA" id="ARBA00022475"/>
    </source>
</evidence>
<gene>
    <name evidence="9" type="primary">wzx</name>
</gene>
<keyword evidence="4 7" id="KW-1133">Transmembrane helix</keyword>
<evidence type="ECO:0000256" key="7">
    <source>
        <dbReference type="SAM" id="Phobius"/>
    </source>
</evidence>
<accession>A0A0A8J4M2</accession>
<evidence type="ECO:0000313" key="8">
    <source>
        <dbReference type="EMBL" id="AIG62642.1"/>
    </source>
</evidence>
<keyword evidence="3 7" id="KW-0812">Transmembrane</keyword>
<dbReference type="EMBL" id="KJ778789">
    <property type="protein sequence ID" value="AIG62642.1"/>
    <property type="molecule type" value="Genomic_DNA"/>
</dbReference>
<feature type="transmembrane region" description="Helical" evidence="7">
    <location>
        <begin position="266"/>
        <end position="291"/>
    </location>
</feature>
<evidence type="ECO:0000256" key="3">
    <source>
        <dbReference type="ARBA" id="ARBA00022692"/>
    </source>
</evidence>
<protein>
    <recommendedName>
        <fullName evidence="6">Putative O-antigen transporter</fullName>
    </recommendedName>
</protein>
<reference evidence="9" key="1">
    <citation type="journal article" date="2014" name="DNA Res.">
        <title>A complete view of the genetic diversity of the Escherichia coli O-antigen biosynthesis gene cluster.</title>
        <authorList>
            <person name="Iguchi A."/>
            <person name="Iyoda S."/>
            <person name="Kikuchi T."/>
            <person name="Ogura Y."/>
            <person name="Katsura K."/>
            <person name="Ohnishi M."/>
            <person name="Hayashi T."/>
            <person name="Thomson N.R."/>
        </authorList>
    </citation>
    <scope>NUCLEOTIDE SEQUENCE</scope>
    <source>
        <strain evidence="9">Bi7455-41</strain>
    </source>
</reference>
<feature type="transmembrane region" description="Helical" evidence="7">
    <location>
        <begin position="189"/>
        <end position="208"/>
    </location>
</feature>
<organism evidence="9">
    <name type="scientific">Escherichia coli</name>
    <dbReference type="NCBI Taxonomy" id="562"/>
    <lineage>
        <taxon>Bacteria</taxon>
        <taxon>Pseudomonadati</taxon>
        <taxon>Pseudomonadota</taxon>
        <taxon>Gammaproteobacteria</taxon>
        <taxon>Enterobacterales</taxon>
        <taxon>Enterobacteriaceae</taxon>
        <taxon>Escherichia</taxon>
    </lineage>
</organism>
<comment type="subcellular location">
    <subcellularLocation>
        <location evidence="1">Cell membrane</location>
        <topology evidence="1">Multi-pass membrane protein</topology>
    </subcellularLocation>
</comment>
<evidence type="ECO:0000256" key="4">
    <source>
        <dbReference type="ARBA" id="ARBA00022989"/>
    </source>
</evidence>
<dbReference type="InterPro" id="IPR050833">
    <property type="entry name" value="Poly_Biosynth_Transport"/>
</dbReference>
<dbReference type="RefSeq" id="WP_089539979.1">
    <property type="nucleotide sequence ID" value="NZ_BIAO01000039.1"/>
</dbReference>
<feature type="transmembrane region" description="Helical" evidence="7">
    <location>
        <begin position="239"/>
        <end position="260"/>
    </location>
</feature>
<feature type="transmembrane region" description="Helical" evidence="7">
    <location>
        <begin position="349"/>
        <end position="369"/>
    </location>
</feature>
<evidence type="ECO:0000313" key="9">
    <source>
        <dbReference type="EMBL" id="BAQ00923.1"/>
    </source>
</evidence>
<dbReference type="GO" id="GO:0005886">
    <property type="term" value="C:plasma membrane"/>
    <property type="evidence" value="ECO:0007669"/>
    <property type="project" value="UniProtKB-SubCell"/>
</dbReference>